<dbReference type="InterPro" id="IPR029160">
    <property type="entry name" value="UQCC4"/>
</dbReference>
<dbReference type="PANTHER" id="PTHR35268">
    <property type="entry name" value="PROTEIN CCSMST1"/>
    <property type="match status" value="1"/>
</dbReference>
<name>A0A3L8DT25_OOCBI</name>
<reference evidence="2" key="2">
    <citation type="submission" date="2018-07" db="EMBL/GenBank/DDBJ databases">
        <authorList>
            <person name="Mckenzie S.K."/>
            <person name="Kronauer D.J.C."/>
        </authorList>
    </citation>
    <scope>NUCLEOTIDE SEQUENCE</scope>
    <source>
        <strain evidence="2">Clonal line C1</strain>
    </source>
</reference>
<dbReference type="EMBL" id="QOIP01000004">
    <property type="protein sequence ID" value="RLU23486.1"/>
    <property type="molecule type" value="Genomic_DNA"/>
</dbReference>
<protein>
    <submittedName>
        <fullName evidence="2">Uncharacterized protein</fullName>
    </submittedName>
</protein>
<dbReference type="PANTHER" id="PTHR35268:SF1">
    <property type="entry name" value="UBIQUINOL-CYTOCHROME-C REDUCTASE COMPLEX ASSEMBLY FACTOR 4"/>
    <property type="match status" value="1"/>
</dbReference>
<gene>
    <name evidence="2" type="ORF">DMN91_003691</name>
</gene>
<sequence length="135" mass="15739">MSGIIRNILLLRNRSTLFKKYSLPQVSLIRNKQDATISKDRSTAETDDDENIDDKPIKYSTTKAYNMRADEYRVGEEDDTPWYQAPSILASISVFLIYFCILREENDIDLMLENDLETTLARLREEKLAEQRALK</sequence>
<reference evidence="2" key="1">
    <citation type="journal article" date="2018" name="Genome Res.">
        <title>The genomic architecture and molecular evolution of ant odorant receptors.</title>
        <authorList>
            <person name="McKenzie S.K."/>
            <person name="Kronauer D.J.C."/>
        </authorList>
    </citation>
    <scope>NUCLEOTIDE SEQUENCE [LARGE SCALE GENOMIC DNA]</scope>
    <source>
        <strain evidence="2">Clonal line C1</strain>
    </source>
</reference>
<dbReference type="AlphaFoldDB" id="A0A3L8DT25"/>
<evidence type="ECO:0000256" key="1">
    <source>
        <dbReference type="SAM" id="MobiDB-lite"/>
    </source>
</evidence>
<organism evidence="2">
    <name type="scientific">Ooceraea biroi</name>
    <name type="common">Clonal raider ant</name>
    <name type="synonym">Cerapachys biroi</name>
    <dbReference type="NCBI Taxonomy" id="2015173"/>
    <lineage>
        <taxon>Eukaryota</taxon>
        <taxon>Metazoa</taxon>
        <taxon>Ecdysozoa</taxon>
        <taxon>Arthropoda</taxon>
        <taxon>Hexapoda</taxon>
        <taxon>Insecta</taxon>
        <taxon>Pterygota</taxon>
        <taxon>Neoptera</taxon>
        <taxon>Endopterygota</taxon>
        <taxon>Hymenoptera</taxon>
        <taxon>Apocrita</taxon>
        <taxon>Aculeata</taxon>
        <taxon>Formicoidea</taxon>
        <taxon>Formicidae</taxon>
        <taxon>Dorylinae</taxon>
        <taxon>Ooceraea</taxon>
    </lineage>
</organism>
<comment type="caution">
    <text evidence="2">The sequence shown here is derived from an EMBL/GenBank/DDBJ whole genome shotgun (WGS) entry which is preliminary data.</text>
</comment>
<accession>A0A3L8DT25</accession>
<evidence type="ECO:0000313" key="2">
    <source>
        <dbReference type="EMBL" id="RLU23486.1"/>
    </source>
</evidence>
<dbReference type="Pfam" id="PF15013">
    <property type="entry name" value="CCSMST1"/>
    <property type="match status" value="1"/>
</dbReference>
<dbReference type="Proteomes" id="UP000279307">
    <property type="component" value="Chromosome 4"/>
</dbReference>
<dbReference type="OrthoDB" id="5783753at2759"/>
<feature type="compositionally biased region" description="Basic and acidic residues" evidence="1">
    <location>
        <begin position="34"/>
        <end position="44"/>
    </location>
</feature>
<proteinExistence type="predicted"/>
<feature type="region of interest" description="Disordered" evidence="1">
    <location>
        <begin position="34"/>
        <end position="55"/>
    </location>
</feature>